<keyword evidence="6 9" id="KW-0963">Cytoplasm</keyword>
<feature type="binding site" evidence="9">
    <location>
        <begin position="250"/>
        <end position="251"/>
    </location>
    <ligand>
        <name>substrate</name>
    </ligand>
</feature>
<dbReference type="SUPFAM" id="SSF51351">
    <property type="entry name" value="Triosephosphate isomerase (TIM)"/>
    <property type="match status" value="1"/>
</dbReference>
<accession>A0A1Z4KM24</accession>
<dbReference type="Pfam" id="PF00121">
    <property type="entry name" value="TIM"/>
    <property type="match status" value="1"/>
</dbReference>
<dbReference type="EC" id="5.3.1.1" evidence="3 9"/>
<comment type="function">
    <text evidence="9">Involved in the gluconeogenesis. Catalyzes stereospecifically the conversion of dihydroxyacetone phosphate (DHAP) to D-glyceraldehyde-3-phosphate (G3P).</text>
</comment>
<reference evidence="11 12" key="1">
    <citation type="submission" date="2017-06" db="EMBL/GenBank/DDBJ databases">
        <title>Genome sequencing of cyanobaciteial culture collection at National Institute for Environmental Studies (NIES).</title>
        <authorList>
            <person name="Hirose Y."/>
            <person name="Shimura Y."/>
            <person name="Fujisawa T."/>
            <person name="Nakamura Y."/>
            <person name="Kawachi M."/>
        </authorList>
    </citation>
    <scope>NUCLEOTIDE SEQUENCE [LARGE SCALE GENOMIC DNA]</scope>
    <source>
        <strain evidence="11 12">NIES-23</strain>
    </source>
</reference>
<comment type="pathway">
    <text evidence="9 10">Carbohydrate biosynthesis; gluconeogenesis.</text>
</comment>
<proteinExistence type="inferred from homology"/>
<comment type="subcellular location">
    <subcellularLocation>
        <location evidence="9 10">Cytoplasm</location>
    </subcellularLocation>
</comment>
<keyword evidence="8 9" id="KW-0413">Isomerase</keyword>
<evidence type="ECO:0000256" key="3">
    <source>
        <dbReference type="ARBA" id="ARBA00011940"/>
    </source>
</evidence>
<dbReference type="GO" id="GO:0006096">
    <property type="term" value="P:glycolytic process"/>
    <property type="evidence" value="ECO:0007669"/>
    <property type="project" value="UniProtKB-UniRule"/>
</dbReference>
<evidence type="ECO:0000256" key="5">
    <source>
        <dbReference type="ARBA" id="ARBA00022432"/>
    </source>
</evidence>
<feature type="active site" description="Electrophile" evidence="9">
    <location>
        <position position="121"/>
    </location>
</feature>
<dbReference type="PANTHER" id="PTHR21139:SF42">
    <property type="entry name" value="TRIOSEPHOSPHATE ISOMERASE"/>
    <property type="match status" value="1"/>
</dbReference>
<organism evidence="11 12">
    <name type="scientific">Trichormus variabilis NIES-23</name>
    <dbReference type="NCBI Taxonomy" id="1973479"/>
    <lineage>
        <taxon>Bacteria</taxon>
        <taxon>Bacillati</taxon>
        <taxon>Cyanobacteriota</taxon>
        <taxon>Cyanophyceae</taxon>
        <taxon>Nostocales</taxon>
        <taxon>Nostocaceae</taxon>
        <taxon>Trichormus</taxon>
    </lineage>
</organism>
<evidence type="ECO:0000313" key="12">
    <source>
        <dbReference type="Proteomes" id="UP000217507"/>
    </source>
</evidence>
<dbReference type="FunFam" id="3.20.20.70:FF:000016">
    <property type="entry name" value="Triosephosphate isomerase"/>
    <property type="match status" value="1"/>
</dbReference>
<dbReference type="InterPro" id="IPR022896">
    <property type="entry name" value="TrioseP_Isoase_bac/euk"/>
</dbReference>
<comment type="pathway">
    <text evidence="1 9 10">Carbohydrate degradation; glycolysis; D-glyceraldehyde 3-phosphate from glycerone phosphate: step 1/1.</text>
</comment>
<feature type="binding site" evidence="9">
    <location>
        <position position="229"/>
    </location>
    <ligand>
        <name>substrate</name>
    </ligand>
</feature>
<keyword evidence="5 9" id="KW-0312">Gluconeogenesis</keyword>
<feature type="binding site" evidence="9">
    <location>
        <position position="196"/>
    </location>
    <ligand>
        <name>substrate</name>
    </ligand>
</feature>
<evidence type="ECO:0000256" key="4">
    <source>
        <dbReference type="ARBA" id="ARBA00019397"/>
    </source>
</evidence>
<evidence type="ECO:0000256" key="7">
    <source>
        <dbReference type="ARBA" id="ARBA00023152"/>
    </source>
</evidence>
<dbReference type="InterPro" id="IPR013785">
    <property type="entry name" value="Aldolase_TIM"/>
</dbReference>
<dbReference type="PROSITE" id="PS00171">
    <property type="entry name" value="TIM_1"/>
    <property type="match status" value="1"/>
</dbReference>
<evidence type="ECO:0000256" key="1">
    <source>
        <dbReference type="ARBA" id="ARBA00004680"/>
    </source>
</evidence>
<evidence type="ECO:0000256" key="6">
    <source>
        <dbReference type="ARBA" id="ARBA00022490"/>
    </source>
</evidence>
<dbReference type="AlphaFoldDB" id="A0A1Z4KM24"/>
<dbReference type="CDD" id="cd00311">
    <property type="entry name" value="TIM"/>
    <property type="match status" value="1"/>
</dbReference>
<dbReference type="GO" id="GO:0019563">
    <property type="term" value="P:glycerol catabolic process"/>
    <property type="evidence" value="ECO:0007669"/>
    <property type="project" value="TreeGrafter"/>
</dbReference>
<comment type="subunit">
    <text evidence="9 10">Homodimer.</text>
</comment>
<dbReference type="UniPathway" id="UPA00138"/>
<dbReference type="UniPathway" id="UPA00109">
    <property type="reaction ID" value="UER00189"/>
</dbReference>
<gene>
    <name evidence="9" type="primary">tpiA</name>
    <name evidence="11" type="ORF">NIES23_27980</name>
</gene>
<evidence type="ECO:0000256" key="10">
    <source>
        <dbReference type="RuleBase" id="RU363013"/>
    </source>
</evidence>
<dbReference type="PANTHER" id="PTHR21139">
    <property type="entry name" value="TRIOSEPHOSPHATE ISOMERASE"/>
    <property type="match status" value="1"/>
</dbReference>
<feature type="active site" description="Proton acceptor" evidence="9">
    <location>
        <position position="190"/>
    </location>
</feature>
<name>A0A1Z4KM24_ANAVA</name>
<dbReference type="GO" id="GO:0006094">
    <property type="term" value="P:gluconeogenesis"/>
    <property type="evidence" value="ECO:0007669"/>
    <property type="project" value="UniProtKB-UniRule"/>
</dbReference>
<dbReference type="NCBIfam" id="TIGR00419">
    <property type="entry name" value="tim"/>
    <property type="match status" value="1"/>
</dbReference>
<dbReference type="GO" id="GO:0004807">
    <property type="term" value="F:triose-phosphate isomerase activity"/>
    <property type="evidence" value="ECO:0007669"/>
    <property type="project" value="UniProtKB-UniRule"/>
</dbReference>
<sequence length="266" mass="29318">MTKWLTKSHKLKSASSSVRNLTKSPVRKIVIAGNWKMFKTQAESQEFLKEFLPALEETPQEREVLLCVPFTDLAILSQSLHGSLVQLGAQNVHWAENGAYTGEISGPMLTEIGVRYVIVGHSERRQFFGETDETVNLRLQAAQKYGLTPILCVGETKQQRDSGETESLIVSQLDKDLINVDQTNLVIAYEPIWAIGTGDTCETTEANRVIGLIRSQLKNSDVPIQYGGSVKPNNIDEIMAQPEIDGVLVGGASLEAASFARIVNYL</sequence>
<feature type="binding site" evidence="9">
    <location>
        <begin position="34"/>
        <end position="36"/>
    </location>
    <ligand>
        <name>substrate</name>
    </ligand>
</feature>
<dbReference type="InterPro" id="IPR020861">
    <property type="entry name" value="Triosephosphate_isomerase_AS"/>
</dbReference>
<dbReference type="PROSITE" id="PS51440">
    <property type="entry name" value="TIM_2"/>
    <property type="match status" value="1"/>
</dbReference>
<dbReference type="InterPro" id="IPR035990">
    <property type="entry name" value="TIM_sf"/>
</dbReference>
<dbReference type="Gene3D" id="3.20.20.70">
    <property type="entry name" value="Aldolase class I"/>
    <property type="match status" value="1"/>
</dbReference>
<comment type="similarity">
    <text evidence="2 9 10">Belongs to the triosephosphate isomerase family.</text>
</comment>
<dbReference type="GO" id="GO:0046166">
    <property type="term" value="P:glyceraldehyde-3-phosphate biosynthetic process"/>
    <property type="evidence" value="ECO:0007669"/>
    <property type="project" value="TreeGrafter"/>
</dbReference>
<dbReference type="HAMAP" id="MF_00147_B">
    <property type="entry name" value="TIM_B"/>
    <property type="match status" value="1"/>
</dbReference>
<protein>
    <recommendedName>
        <fullName evidence="4 9">Triosephosphate isomerase</fullName>
        <shortName evidence="9">TIM</shortName>
        <shortName evidence="9">TPI</shortName>
        <ecNumber evidence="3 9">5.3.1.1</ecNumber>
    </recommendedName>
    <alternativeName>
        <fullName evidence="9">Triose-phosphate isomerase</fullName>
    </alternativeName>
</protein>
<dbReference type="GO" id="GO:0005829">
    <property type="term" value="C:cytosol"/>
    <property type="evidence" value="ECO:0007669"/>
    <property type="project" value="TreeGrafter"/>
</dbReference>
<dbReference type="InterPro" id="IPR000652">
    <property type="entry name" value="Triosephosphate_isomerase"/>
</dbReference>
<dbReference type="Proteomes" id="UP000217507">
    <property type="component" value="Chromosome"/>
</dbReference>
<evidence type="ECO:0000256" key="8">
    <source>
        <dbReference type="ARBA" id="ARBA00023235"/>
    </source>
</evidence>
<comment type="catalytic activity">
    <reaction evidence="9 10">
        <text>D-glyceraldehyde 3-phosphate = dihydroxyacetone phosphate</text>
        <dbReference type="Rhea" id="RHEA:18585"/>
        <dbReference type="ChEBI" id="CHEBI:57642"/>
        <dbReference type="ChEBI" id="CHEBI:59776"/>
        <dbReference type="EC" id="5.3.1.1"/>
    </reaction>
</comment>
<keyword evidence="7 9" id="KW-0324">Glycolysis</keyword>
<dbReference type="EMBL" id="AP018216">
    <property type="protein sequence ID" value="BAY69998.1"/>
    <property type="molecule type" value="Genomic_DNA"/>
</dbReference>
<evidence type="ECO:0000256" key="9">
    <source>
        <dbReference type="HAMAP-Rule" id="MF_00147"/>
    </source>
</evidence>
<evidence type="ECO:0000313" key="11">
    <source>
        <dbReference type="EMBL" id="BAY69998.1"/>
    </source>
</evidence>
<evidence type="ECO:0000256" key="2">
    <source>
        <dbReference type="ARBA" id="ARBA00007422"/>
    </source>
</evidence>